<protein>
    <submittedName>
        <fullName evidence="1">Uncharacterized protein</fullName>
    </submittedName>
</protein>
<sequence length="126" mass="15077">MEPLVNYGHETDDEIVKRHMHRELHTWISHLDAMNTEADQLAKIVSHRIGDKELRDALLDDINENINLLNEFYTYRNLFNNNVRECDEMECDLFYLQKHDYIFEKYVACVTQNQAIKDSVYQKLLV</sequence>
<evidence type="ECO:0000313" key="1">
    <source>
        <dbReference type="EMBL" id="MBJ7881087.1"/>
    </source>
</evidence>
<reference evidence="1 2" key="1">
    <citation type="submission" date="2020-09" db="EMBL/GenBank/DDBJ databases">
        <title>Draft genome of Gelidibacter salicanalis PAMC21136.</title>
        <authorList>
            <person name="Park H."/>
        </authorList>
    </citation>
    <scope>NUCLEOTIDE SEQUENCE [LARGE SCALE GENOMIC DNA]</scope>
    <source>
        <strain evidence="1 2">PAMC21136</strain>
    </source>
</reference>
<dbReference type="RefSeq" id="WP_199599215.1">
    <property type="nucleotide sequence ID" value="NZ_JAEHJZ010000025.1"/>
</dbReference>
<dbReference type="EMBL" id="JAEHJZ010000025">
    <property type="protein sequence ID" value="MBJ7881087.1"/>
    <property type="molecule type" value="Genomic_DNA"/>
</dbReference>
<evidence type="ECO:0000313" key="2">
    <source>
        <dbReference type="Proteomes" id="UP000662373"/>
    </source>
</evidence>
<dbReference type="AlphaFoldDB" id="A0A934NKK6"/>
<organism evidence="1 2">
    <name type="scientific">Gelidibacter salicanalis</name>
    <dbReference type="NCBI Taxonomy" id="291193"/>
    <lineage>
        <taxon>Bacteria</taxon>
        <taxon>Pseudomonadati</taxon>
        <taxon>Bacteroidota</taxon>
        <taxon>Flavobacteriia</taxon>
        <taxon>Flavobacteriales</taxon>
        <taxon>Flavobacteriaceae</taxon>
        <taxon>Gelidibacter</taxon>
    </lineage>
</organism>
<gene>
    <name evidence="1" type="ORF">JEM65_10575</name>
</gene>
<dbReference type="Proteomes" id="UP000662373">
    <property type="component" value="Unassembled WGS sequence"/>
</dbReference>
<accession>A0A934NKK6</accession>
<comment type="caution">
    <text evidence="1">The sequence shown here is derived from an EMBL/GenBank/DDBJ whole genome shotgun (WGS) entry which is preliminary data.</text>
</comment>
<name>A0A934NKK6_9FLAO</name>
<keyword evidence="2" id="KW-1185">Reference proteome</keyword>
<proteinExistence type="predicted"/>